<comment type="subcellular location">
    <subcellularLocation>
        <location evidence="1">Cytoplasm</location>
    </subcellularLocation>
</comment>
<evidence type="ECO:0000256" key="4">
    <source>
        <dbReference type="ARBA" id="ARBA00022490"/>
    </source>
</evidence>
<dbReference type="SUPFAM" id="SSF52540">
    <property type="entry name" value="P-loop containing nucleoside triphosphate hydrolases"/>
    <property type="match status" value="1"/>
</dbReference>
<evidence type="ECO:0000256" key="1">
    <source>
        <dbReference type="ARBA" id="ARBA00004496"/>
    </source>
</evidence>
<comment type="caution">
    <text evidence="11">The sequence shown here is derived from an EMBL/GenBank/DDBJ whole genome shotgun (WGS) entry which is preliminary data.</text>
</comment>
<dbReference type="Pfam" id="PF02367">
    <property type="entry name" value="TsaE"/>
    <property type="match status" value="1"/>
</dbReference>
<gene>
    <name evidence="11" type="primary">tsaE</name>
    <name evidence="11" type="ORF">ACKQTC_02830</name>
</gene>
<keyword evidence="8" id="KW-0067">ATP-binding</keyword>
<proteinExistence type="inferred from homology"/>
<evidence type="ECO:0000313" key="12">
    <source>
        <dbReference type="Proteomes" id="UP001631949"/>
    </source>
</evidence>
<keyword evidence="9" id="KW-0460">Magnesium</keyword>
<keyword evidence="5" id="KW-0819">tRNA processing</keyword>
<comment type="similarity">
    <text evidence="2">Belongs to the TsaE family.</text>
</comment>
<reference evidence="11 12" key="1">
    <citation type="journal article" date="2016" name="Int. J. Syst. Evol. Microbiol.">
        <title>Peptococcus simiae sp. nov., isolated from rhesus macaque faeces and emended description of the genus Peptococcus.</title>
        <authorList>
            <person name="Shkoporov A.N."/>
            <person name="Efimov B.A."/>
            <person name="Kondova I."/>
            <person name="Ouwerling B."/>
            <person name="Chaplin A.V."/>
            <person name="Shcherbakova V.A."/>
            <person name="Langermans J.A.M."/>
        </authorList>
    </citation>
    <scope>NUCLEOTIDE SEQUENCE [LARGE SCALE GENOMIC DNA]</scope>
    <source>
        <strain evidence="11 12">M108</strain>
    </source>
</reference>
<evidence type="ECO:0000256" key="3">
    <source>
        <dbReference type="ARBA" id="ARBA00019010"/>
    </source>
</evidence>
<evidence type="ECO:0000256" key="7">
    <source>
        <dbReference type="ARBA" id="ARBA00022741"/>
    </source>
</evidence>
<evidence type="ECO:0000256" key="9">
    <source>
        <dbReference type="ARBA" id="ARBA00022842"/>
    </source>
</evidence>
<keyword evidence="6" id="KW-0479">Metal-binding</keyword>
<evidence type="ECO:0000256" key="6">
    <source>
        <dbReference type="ARBA" id="ARBA00022723"/>
    </source>
</evidence>
<name>A0ABW9GXG1_9FIRM</name>
<dbReference type="RefSeq" id="WP_408976912.1">
    <property type="nucleotide sequence ID" value="NZ_JBJUVG010000002.1"/>
</dbReference>
<keyword evidence="7" id="KW-0547">Nucleotide-binding</keyword>
<evidence type="ECO:0000313" key="11">
    <source>
        <dbReference type="EMBL" id="MFM9413301.1"/>
    </source>
</evidence>
<accession>A0ABW9GXG1</accession>
<dbReference type="InterPro" id="IPR003442">
    <property type="entry name" value="T6A_TsaE"/>
</dbReference>
<evidence type="ECO:0000256" key="5">
    <source>
        <dbReference type="ARBA" id="ARBA00022694"/>
    </source>
</evidence>
<evidence type="ECO:0000256" key="8">
    <source>
        <dbReference type="ARBA" id="ARBA00022840"/>
    </source>
</evidence>
<keyword evidence="4" id="KW-0963">Cytoplasm</keyword>
<dbReference type="InterPro" id="IPR027417">
    <property type="entry name" value="P-loop_NTPase"/>
</dbReference>
<dbReference type="NCBIfam" id="TIGR00150">
    <property type="entry name" value="T6A_YjeE"/>
    <property type="match status" value="1"/>
</dbReference>
<dbReference type="PANTHER" id="PTHR33540">
    <property type="entry name" value="TRNA THREONYLCARBAMOYLADENOSINE BIOSYNTHESIS PROTEIN TSAE"/>
    <property type="match status" value="1"/>
</dbReference>
<dbReference type="EMBL" id="JBJUVG010000002">
    <property type="protein sequence ID" value="MFM9413301.1"/>
    <property type="molecule type" value="Genomic_DNA"/>
</dbReference>
<dbReference type="PANTHER" id="PTHR33540:SF2">
    <property type="entry name" value="TRNA THREONYLCARBAMOYLADENOSINE BIOSYNTHESIS PROTEIN TSAE"/>
    <property type="match status" value="1"/>
</dbReference>
<evidence type="ECO:0000256" key="10">
    <source>
        <dbReference type="ARBA" id="ARBA00032441"/>
    </source>
</evidence>
<organism evidence="11 12">
    <name type="scientific">Peptococcus simiae</name>
    <dbReference type="NCBI Taxonomy" id="1643805"/>
    <lineage>
        <taxon>Bacteria</taxon>
        <taxon>Bacillati</taxon>
        <taxon>Bacillota</taxon>
        <taxon>Clostridia</taxon>
        <taxon>Eubacteriales</taxon>
        <taxon>Peptococcaceae</taxon>
        <taxon>Peptococcus</taxon>
    </lineage>
</organism>
<dbReference type="Proteomes" id="UP001631949">
    <property type="component" value="Unassembled WGS sequence"/>
</dbReference>
<evidence type="ECO:0000256" key="2">
    <source>
        <dbReference type="ARBA" id="ARBA00007599"/>
    </source>
</evidence>
<sequence>MYLADSEATRQAGQALAAVLRPGDLILLQGDLGAGKTTWTQGLAEGLGVLESVTSPTFVIIAEYESGRLPLYHIDAYRLENPMEAELLGILDLIEGEGVTVIEWPERLEGYLPEDALVISLTYEGGARALSAIDQGHSDILKRGGQSCIF</sequence>
<protein>
    <recommendedName>
        <fullName evidence="3">tRNA threonylcarbamoyladenosine biosynthesis protein TsaE</fullName>
    </recommendedName>
    <alternativeName>
        <fullName evidence="10">t(6)A37 threonylcarbamoyladenosine biosynthesis protein TsaE</fullName>
    </alternativeName>
</protein>
<dbReference type="Gene3D" id="3.40.50.300">
    <property type="entry name" value="P-loop containing nucleotide triphosphate hydrolases"/>
    <property type="match status" value="1"/>
</dbReference>
<keyword evidence="12" id="KW-1185">Reference proteome</keyword>